<protein>
    <recommendedName>
        <fullName evidence="2 5">DNA mismatch repair protein MutL</fullName>
    </recommendedName>
</protein>
<dbReference type="InterPro" id="IPR037198">
    <property type="entry name" value="MutL_C_sf"/>
</dbReference>
<dbReference type="InterPro" id="IPR013507">
    <property type="entry name" value="DNA_mismatch_S5_2-like"/>
</dbReference>
<comment type="function">
    <text evidence="5">This protein is involved in the repair of mismatches in DNA. It is required for dam-dependent methyl-directed DNA mismatch repair. May act as a 'molecular matchmaker', a protein that promotes the formation of a stable complex between two or more DNA-binding proteins in an ATP-dependent manner without itself being part of a final effector complex.</text>
</comment>
<dbReference type="PANTHER" id="PTHR10073">
    <property type="entry name" value="DNA MISMATCH REPAIR PROTEIN MLH, PMS, MUTL"/>
    <property type="match status" value="1"/>
</dbReference>
<dbReference type="CDD" id="cd16926">
    <property type="entry name" value="HATPase_MutL-MLH-PMS-like"/>
    <property type="match status" value="1"/>
</dbReference>
<evidence type="ECO:0000313" key="8">
    <source>
        <dbReference type="EMBL" id="MCP8352589.1"/>
    </source>
</evidence>
<dbReference type="SUPFAM" id="SSF118116">
    <property type="entry name" value="DNA mismatch repair protein MutL"/>
    <property type="match status" value="1"/>
</dbReference>
<comment type="caution">
    <text evidence="8">The sequence shown here is derived from an EMBL/GenBank/DDBJ whole genome shotgun (WGS) entry which is preliminary data.</text>
</comment>
<feature type="domain" description="DNA mismatch repair protein S5" evidence="7">
    <location>
        <begin position="210"/>
        <end position="328"/>
    </location>
</feature>
<evidence type="ECO:0000256" key="1">
    <source>
        <dbReference type="ARBA" id="ARBA00006082"/>
    </source>
</evidence>
<gene>
    <name evidence="5 8" type="primary">mutL</name>
    <name evidence="8" type="ORF">MKS91_04730</name>
</gene>
<dbReference type="SMART" id="SM01340">
    <property type="entry name" value="DNA_mis_repair"/>
    <property type="match status" value="1"/>
</dbReference>
<dbReference type="InterPro" id="IPR020667">
    <property type="entry name" value="DNA_mismatch_repair_MutL"/>
</dbReference>
<dbReference type="RefSeq" id="WP_258569695.1">
    <property type="nucleotide sequence ID" value="NZ_JAKUDN010000002.1"/>
</dbReference>
<keyword evidence="4 5" id="KW-0234">DNA repair</keyword>
<dbReference type="InterPro" id="IPR036890">
    <property type="entry name" value="HATPase_C_sf"/>
</dbReference>
<evidence type="ECO:0000256" key="3">
    <source>
        <dbReference type="ARBA" id="ARBA00022763"/>
    </source>
</evidence>
<dbReference type="Pfam" id="PF13589">
    <property type="entry name" value="HATPase_c_3"/>
    <property type="match status" value="1"/>
</dbReference>
<dbReference type="NCBIfam" id="TIGR00585">
    <property type="entry name" value="mutl"/>
    <property type="match status" value="1"/>
</dbReference>
<name>A0ABT1L5X8_9GAMM</name>
<dbReference type="InterPro" id="IPR020568">
    <property type="entry name" value="Ribosomal_Su5_D2-typ_SF"/>
</dbReference>
<comment type="similarity">
    <text evidence="1 5">Belongs to the DNA mismatch repair MutL/HexB family.</text>
</comment>
<dbReference type="Pfam" id="PF01119">
    <property type="entry name" value="DNA_mis_repair"/>
    <property type="match status" value="1"/>
</dbReference>
<dbReference type="Gene3D" id="3.30.1540.20">
    <property type="entry name" value="MutL, C-terminal domain, dimerisation subdomain"/>
    <property type="match status" value="1"/>
</dbReference>
<dbReference type="SUPFAM" id="SSF54211">
    <property type="entry name" value="Ribosomal protein S5 domain 2-like"/>
    <property type="match status" value="1"/>
</dbReference>
<evidence type="ECO:0000256" key="2">
    <source>
        <dbReference type="ARBA" id="ARBA00021975"/>
    </source>
</evidence>
<dbReference type="InterPro" id="IPR014762">
    <property type="entry name" value="DNA_mismatch_repair_CS"/>
</dbReference>
<dbReference type="PANTHER" id="PTHR10073:SF12">
    <property type="entry name" value="DNA MISMATCH REPAIR PROTEIN MLH1"/>
    <property type="match status" value="1"/>
</dbReference>
<feature type="domain" description="MutL C-terminal dimerisation" evidence="6">
    <location>
        <begin position="405"/>
        <end position="548"/>
    </location>
</feature>
<evidence type="ECO:0000256" key="4">
    <source>
        <dbReference type="ARBA" id="ARBA00023204"/>
    </source>
</evidence>
<evidence type="ECO:0000313" key="9">
    <source>
        <dbReference type="Proteomes" id="UP001320768"/>
    </source>
</evidence>
<accession>A0ABT1L5X8</accession>
<dbReference type="PROSITE" id="PS00058">
    <property type="entry name" value="DNA_MISMATCH_REPAIR_1"/>
    <property type="match status" value="1"/>
</dbReference>
<keyword evidence="3 5" id="KW-0227">DNA damage</keyword>
<evidence type="ECO:0000256" key="5">
    <source>
        <dbReference type="HAMAP-Rule" id="MF_00149"/>
    </source>
</evidence>
<dbReference type="HAMAP" id="MF_00149">
    <property type="entry name" value="DNA_mis_repair"/>
    <property type="match status" value="1"/>
</dbReference>
<reference evidence="8 9" key="1">
    <citation type="journal article" date="2022" name="Nat. Microbiol.">
        <title>The microbiome of a bacterivorous marine choanoflagellate contains a resource-demanding obligate bacterial associate.</title>
        <authorList>
            <person name="Needham D.M."/>
            <person name="Poirier C."/>
            <person name="Bachy C."/>
            <person name="George E.E."/>
            <person name="Wilken S."/>
            <person name="Yung C.C.M."/>
            <person name="Limardo A.J."/>
            <person name="Morando M."/>
            <person name="Sudek L."/>
            <person name="Malmstrom R.R."/>
            <person name="Keeling P.J."/>
            <person name="Santoro A.E."/>
            <person name="Worden A.Z."/>
        </authorList>
    </citation>
    <scope>NUCLEOTIDE SEQUENCE [LARGE SCALE GENOMIC DNA]</scope>
    <source>
        <strain evidence="8 9">Comchoano-2</strain>
    </source>
</reference>
<dbReference type="InterPro" id="IPR014790">
    <property type="entry name" value="MutL_C"/>
</dbReference>
<dbReference type="InterPro" id="IPR038973">
    <property type="entry name" value="MutL/Mlh/Pms-like"/>
</dbReference>
<dbReference type="InterPro" id="IPR042120">
    <property type="entry name" value="MutL_C_dimsub"/>
</dbReference>
<dbReference type="Gene3D" id="3.30.565.10">
    <property type="entry name" value="Histidine kinase-like ATPase, C-terminal domain"/>
    <property type="match status" value="1"/>
</dbReference>
<proteinExistence type="inferred from homology"/>
<dbReference type="InterPro" id="IPR042121">
    <property type="entry name" value="MutL_C_regsub"/>
</dbReference>
<evidence type="ECO:0000259" key="6">
    <source>
        <dbReference type="SMART" id="SM00853"/>
    </source>
</evidence>
<evidence type="ECO:0000259" key="7">
    <source>
        <dbReference type="SMART" id="SM01340"/>
    </source>
</evidence>
<sequence>MIKKLPELLKNQIKAGEVINQPKDVVKEVLENALDAGANQLLLEVKGGGLTSIVLKDNGCGIEKHQLELALTAHATSKLSALEDFSKMKTMGFRGEALASIVSVSRVTLASTVKDQSHGWVLTASEDVFDKNQLKPHAIQKGTMLEIKDLFFNAKARREFLSSASSEARKIEEVVKKVALSRHDIMIQYASEKRSFEIPASEERSDVKRLASIMGDAFAKHALWIEGDQDGVSLSGFVTDPQYQRARGDMQYVFVNGRAIKDTSIVMSIRQAYQDVMYQKNQPGLVIYITLDPCRVDANIHPTKELIRIKDMKSVTSFLFHLVKSTLRGLRPVVATPPLYSEVGQSTSLTLAMPPVPMRATVAAPVPTQLMIQEPGAAVVNEDPMPVTVSAQQSEVVRPQPLGQAMVQLQGVYILSQAQDGMVIVDMHAAHERILYEKMKAAYADKGIYRQTQLVPVVVDVISEQLACAIKNQLLLEQLGFEVHQSGPDQLMVRAIPQGLSEKNISVLVQAVVQSLLDHQAVSPVEETVHAVLSTMACHRAIRANRQLSIIEMNQLLRDIEEAEHGSQCNHGRPTWIHWNMATLDGFFHRGA</sequence>
<dbReference type="SUPFAM" id="SSF55874">
    <property type="entry name" value="ATPase domain of HSP90 chaperone/DNA topoisomerase II/histidine kinase"/>
    <property type="match status" value="1"/>
</dbReference>
<keyword evidence="8" id="KW-0378">Hydrolase</keyword>
<dbReference type="GO" id="GO:0004519">
    <property type="term" value="F:endonuclease activity"/>
    <property type="evidence" value="ECO:0007669"/>
    <property type="project" value="UniProtKB-KW"/>
</dbReference>
<dbReference type="InterPro" id="IPR014721">
    <property type="entry name" value="Ribsml_uS5_D2-typ_fold_subgr"/>
</dbReference>
<organism evidence="8 9">
    <name type="scientific">Candidatus Synchoanobacter obligatus</name>
    <dbReference type="NCBI Taxonomy" id="2919597"/>
    <lineage>
        <taxon>Bacteria</taxon>
        <taxon>Pseudomonadati</taxon>
        <taxon>Pseudomonadota</taxon>
        <taxon>Gammaproteobacteria</taxon>
        <taxon>Candidatus Comchoanobacterales</taxon>
        <taxon>Candidatus Comchoanobacteraceae</taxon>
        <taxon>Candidatus Synchoanobacter</taxon>
    </lineage>
</organism>
<dbReference type="SMART" id="SM00853">
    <property type="entry name" value="MutL_C"/>
    <property type="match status" value="1"/>
</dbReference>
<keyword evidence="9" id="KW-1185">Reference proteome</keyword>
<dbReference type="InterPro" id="IPR002099">
    <property type="entry name" value="MutL/Mlh/PMS"/>
</dbReference>
<dbReference type="Gene3D" id="3.30.1370.100">
    <property type="entry name" value="MutL, C-terminal domain, regulatory subdomain"/>
    <property type="match status" value="1"/>
</dbReference>
<dbReference type="EMBL" id="JAKUDN010000002">
    <property type="protein sequence ID" value="MCP8352589.1"/>
    <property type="molecule type" value="Genomic_DNA"/>
</dbReference>
<dbReference type="Proteomes" id="UP001320768">
    <property type="component" value="Unassembled WGS sequence"/>
</dbReference>
<dbReference type="Gene3D" id="3.30.230.10">
    <property type="match status" value="1"/>
</dbReference>
<keyword evidence="8" id="KW-0540">Nuclease</keyword>
<dbReference type="Pfam" id="PF08676">
    <property type="entry name" value="MutL_C"/>
    <property type="match status" value="1"/>
</dbReference>
<keyword evidence="8" id="KW-0255">Endonuclease</keyword>